<dbReference type="SUPFAM" id="SSF51338">
    <property type="entry name" value="Composite domain of metallo-dependent hydrolases"/>
    <property type="match status" value="1"/>
</dbReference>
<dbReference type="InterPro" id="IPR006680">
    <property type="entry name" value="Amidohydro-rel"/>
</dbReference>
<evidence type="ECO:0000259" key="3">
    <source>
        <dbReference type="Pfam" id="PF01979"/>
    </source>
</evidence>
<feature type="domain" description="Amidohydrolase-related" evidence="3">
    <location>
        <begin position="70"/>
        <end position="452"/>
    </location>
</feature>
<dbReference type="EMBL" id="WPHG01000004">
    <property type="protein sequence ID" value="MVA99006.1"/>
    <property type="molecule type" value="Genomic_DNA"/>
</dbReference>
<dbReference type="InterPro" id="IPR050287">
    <property type="entry name" value="MTA/SAH_deaminase"/>
</dbReference>
<dbReference type="InterPro" id="IPR032466">
    <property type="entry name" value="Metal_Hydrolase"/>
</dbReference>
<dbReference type="Pfam" id="PF01979">
    <property type="entry name" value="Amidohydro_1"/>
    <property type="match status" value="1"/>
</dbReference>
<organism evidence="4 5">
    <name type="scientific">Nitratireductor arenosus</name>
    <dbReference type="NCBI Taxonomy" id="2682096"/>
    <lineage>
        <taxon>Bacteria</taxon>
        <taxon>Pseudomonadati</taxon>
        <taxon>Pseudomonadota</taxon>
        <taxon>Alphaproteobacteria</taxon>
        <taxon>Hyphomicrobiales</taxon>
        <taxon>Phyllobacteriaceae</taxon>
        <taxon>Nitratireductor</taxon>
    </lineage>
</organism>
<sequence>MLSATPARARRQSRPIWVRGATLVDPVAGEEGGAKADILVRDGQIAAIGPDATAFGVPDDAETFDASSLIAVPGLVNAHYHSHDALLKGAFDVMSLERWAVRALPRYFPPRSDRELRLRTLIGAAECLRGGITTVQDMLSLWPLTSRQAAIVRDTYRETGLRVVLGLQLADTGPLDTIPYLRDILPVELAGIVAGPPPPPDMPAPVAELERILAELPAGPDDRVTWAVCPSSPERCSHALLARLLEIARAHSVRLFSHVAISRVEAVGARALFEAHGGSPIRYLDSVGALGPDLTLAHGVWLDDDDACLLADSGTRLVMNPISNLKTRNGIAPYRRYAESGVRPGLGCDNCSCSDAQNMFQAMKFSVLLAGIAGRSDDGPGARDSLRAATADGAHALGLETTGRLSPGFKADLTFLDLKDPVYSPLNNATRQMVYGEAGRGVSAVMVDGRFVVRDRKLLTIDEDALADELTELMPAVLRDAGTVFERAARLDPYLSEAEARAWEVDVGMTRMACD</sequence>
<protein>
    <submittedName>
        <fullName evidence="4">Amidohydrolase family protein</fullName>
    </submittedName>
</protein>
<dbReference type="InterPro" id="IPR011059">
    <property type="entry name" value="Metal-dep_hydrolase_composite"/>
</dbReference>
<dbReference type="Gene3D" id="2.30.40.10">
    <property type="entry name" value="Urease, subunit C, domain 1"/>
    <property type="match status" value="1"/>
</dbReference>
<dbReference type="Proteomes" id="UP000463224">
    <property type="component" value="Unassembled WGS sequence"/>
</dbReference>
<comment type="caution">
    <text evidence="4">The sequence shown here is derived from an EMBL/GenBank/DDBJ whole genome shotgun (WGS) entry which is preliminary data.</text>
</comment>
<dbReference type="PANTHER" id="PTHR43794:SF11">
    <property type="entry name" value="AMIDOHYDROLASE-RELATED DOMAIN-CONTAINING PROTEIN"/>
    <property type="match status" value="1"/>
</dbReference>
<evidence type="ECO:0000313" key="5">
    <source>
        <dbReference type="Proteomes" id="UP000463224"/>
    </source>
</evidence>
<dbReference type="Gene3D" id="3.20.20.140">
    <property type="entry name" value="Metal-dependent hydrolases"/>
    <property type="match status" value="1"/>
</dbReference>
<dbReference type="PANTHER" id="PTHR43794">
    <property type="entry name" value="AMINOHYDROLASE SSNA-RELATED"/>
    <property type="match status" value="1"/>
</dbReference>
<keyword evidence="5" id="KW-1185">Reference proteome</keyword>
<dbReference type="SUPFAM" id="SSF51556">
    <property type="entry name" value="Metallo-dependent hydrolases"/>
    <property type="match status" value="1"/>
</dbReference>
<comment type="similarity">
    <text evidence="1">Belongs to the metallo-dependent hydrolases superfamily. ATZ/TRZ family.</text>
</comment>
<proteinExistence type="inferred from homology"/>
<keyword evidence="2 4" id="KW-0378">Hydrolase</keyword>
<evidence type="ECO:0000256" key="1">
    <source>
        <dbReference type="ARBA" id="ARBA00006745"/>
    </source>
</evidence>
<dbReference type="GO" id="GO:0016810">
    <property type="term" value="F:hydrolase activity, acting on carbon-nitrogen (but not peptide) bonds"/>
    <property type="evidence" value="ECO:0007669"/>
    <property type="project" value="InterPro"/>
</dbReference>
<evidence type="ECO:0000256" key="2">
    <source>
        <dbReference type="ARBA" id="ARBA00022801"/>
    </source>
</evidence>
<gene>
    <name evidence="4" type="ORF">GN330_17295</name>
</gene>
<accession>A0A844QGB7</accession>
<reference evidence="4 5" key="1">
    <citation type="submission" date="2019-12" db="EMBL/GenBank/DDBJ databases">
        <title>Nitratireductor arenosus sp. nov., Isolated from sea sand, Jeju island, South Korea.</title>
        <authorList>
            <person name="Kim W."/>
        </authorList>
    </citation>
    <scope>NUCLEOTIDE SEQUENCE [LARGE SCALE GENOMIC DNA]</scope>
    <source>
        <strain evidence="4 5">CAU 1489</strain>
    </source>
</reference>
<name>A0A844QGB7_9HYPH</name>
<evidence type="ECO:0000313" key="4">
    <source>
        <dbReference type="EMBL" id="MVA99006.1"/>
    </source>
</evidence>
<dbReference type="AlphaFoldDB" id="A0A844QGB7"/>
<dbReference type="RefSeq" id="WP_156713971.1">
    <property type="nucleotide sequence ID" value="NZ_WPHG01000004.1"/>
</dbReference>